<reference evidence="5 6" key="1">
    <citation type="journal article" date="2010" name="Science">
        <title>Genomic analysis of organismal complexity in the multicellular green alga Volvox carteri.</title>
        <authorList>
            <person name="Prochnik S.E."/>
            <person name="Umen J."/>
            <person name="Nedelcu A.M."/>
            <person name="Hallmann A."/>
            <person name="Miller S.M."/>
            <person name="Nishii I."/>
            <person name="Ferris P."/>
            <person name="Kuo A."/>
            <person name="Mitros T."/>
            <person name="Fritz-Laylin L.K."/>
            <person name="Hellsten U."/>
            <person name="Chapman J."/>
            <person name="Simakov O."/>
            <person name="Rensing S.A."/>
            <person name="Terry A."/>
            <person name="Pangilinan J."/>
            <person name="Kapitonov V."/>
            <person name="Jurka J."/>
            <person name="Salamov A."/>
            <person name="Shapiro H."/>
            <person name="Schmutz J."/>
            <person name="Grimwood J."/>
            <person name="Lindquist E."/>
            <person name="Lucas S."/>
            <person name="Grigoriev I.V."/>
            <person name="Schmitt R."/>
            <person name="Kirk D."/>
            <person name="Rokhsar D.S."/>
        </authorList>
    </citation>
    <scope>NUCLEOTIDE SEQUENCE [LARGE SCALE GENOMIC DNA]</scope>
    <source>
        <strain evidence="6">f. Nagariensis / Eve</strain>
    </source>
</reference>
<keyword evidence="4" id="KW-0812">Transmembrane</keyword>
<keyword evidence="3" id="KW-0408">Iron</keyword>
<dbReference type="InterPro" id="IPR016053">
    <property type="entry name" value="Haem_Oase-like"/>
</dbReference>
<dbReference type="PANTHER" id="PTHR10720">
    <property type="entry name" value="HEME OXYGENASE"/>
    <property type="match status" value="1"/>
</dbReference>
<evidence type="ECO:0000256" key="1">
    <source>
        <dbReference type="ARBA" id="ARBA00022617"/>
    </source>
</evidence>
<evidence type="ECO:0000256" key="4">
    <source>
        <dbReference type="SAM" id="Phobius"/>
    </source>
</evidence>
<gene>
    <name evidence="5" type="ORF">VOLCADRAFT_117870</name>
</gene>
<dbReference type="InterPro" id="IPR002051">
    <property type="entry name" value="Haem_Oase"/>
</dbReference>
<dbReference type="GeneID" id="9615648"/>
<evidence type="ECO:0008006" key="7">
    <source>
        <dbReference type="Google" id="ProtNLM"/>
    </source>
</evidence>
<dbReference type="SUPFAM" id="SSF48613">
    <property type="entry name" value="Heme oxygenase-like"/>
    <property type="match status" value="1"/>
</dbReference>
<keyword evidence="1" id="KW-0349">Heme</keyword>
<dbReference type="Pfam" id="PF01126">
    <property type="entry name" value="Heme_oxygenase"/>
    <property type="match status" value="1"/>
</dbReference>
<dbReference type="Gene3D" id="1.20.910.10">
    <property type="entry name" value="Heme oxygenase-like"/>
    <property type="match status" value="1"/>
</dbReference>
<proteinExistence type="predicted"/>
<keyword evidence="2" id="KW-0479">Metal-binding</keyword>
<keyword evidence="4" id="KW-1133">Transmembrane helix</keyword>
<evidence type="ECO:0000313" key="6">
    <source>
        <dbReference type="Proteomes" id="UP000001058"/>
    </source>
</evidence>
<evidence type="ECO:0000313" key="5">
    <source>
        <dbReference type="EMBL" id="EFJ47375.1"/>
    </source>
</evidence>
<dbReference type="RefSeq" id="XP_002951564.1">
    <property type="nucleotide sequence ID" value="XM_002951518.1"/>
</dbReference>
<dbReference type="OrthoDB" id="652091at2759"/>
<accession>D8TYU6</accession>
<dbReference type="STRING" id="3068.D8TYU6"/>
<dbReference type="EMBL" id="GL378345">
    <property type="protein sequence ID" value="EFJ47375.1"/>
    <property type="molecule type" value="Genomic_DNA"/>
</dbReference>
<dbReference type="AlphaFoldDB" id="D8TYU6"/>
<dbReference type="GO" id="GO:0006788">
    <property type="term" value="P:heme oxidation"/>
    <property type="evidence" value="ECO:0007669"/>
    <property type="project" value="InterPro"/>
</dbReference>
<dbReference type="GO" id="GO:0046872">
    <property type="term" value="F:metal ion binding"/>
    <property type="evidence" value="ECO:0007669"/>
    <property type="project" value="UniProtKB-KW"/>
</dbReference>
<organism evidence="6">
    <name type="scientific">Volvox carteri f. nagariensis</name>
    <dbReference type="NCBI Taxonomy" id="3068"/>
    <lineage>
        <taxon>Eukaryota</taxon>
        <taxon>Viridiplantae</taxon>
        <taxon>Chlorophyta</taxon>
        <taxon>core chlorophytes</taxon>
        <taxon>Chlorophyceae</taxon>
        <taxon>CS clade</taxon>
        <taxon>Chlamydomonadales</taxon>
        <taxon>Volvocaceae</taxon>
        <taxon>Volvox</taxon>
    </lineage>
</organism>
<dbReference type="InParanoid" id="D8TYU6"/>
<evidence type="ECO:0000256" key="2">
    <source>
        <dbReference type="ARBA" id="ARBA00022723"/>
    </source>
</evidence>
<dbReference type="GO" id="GO:0004392">
    <property type="term" value="F:heme oxygenase (decyclizing) activity"/>
    <property type="evidence" value="ECO:0007669"/>
    <property type="project" value="InterPro"/>
</dbReference>
<sequence length="183" mass="20084">MYRTAGFRADLEYLLGPNWEACCGSKSPPLKEYEPRLLLAHSYTQHLAMAAGGQVIRRLVRKHLALTEEDAGTDAFEFKGESSNTLRTKFKATLDEWARGLPEEDVRQLISEHVTTFQFQNAIIRAFPIPTAAVVKGVLQLIPRPLLLAVLAVLAAALVLLVAPTVPWVAAAMGWQVLPDAAP</sequence>
<name>D8TYU6_VOLCA</name>
<dbReference type="Proteomes" id="UP000001058">
    <property type="component" value="Unassembled WGS sequence"/>
</dbReference>
<evidence type="ECO:0000256" key="3">
    <source>
        <dbReference type="ARBA" id="ARBA00023004"/>
    </source>
</evidence>
<feature type="transmembrane region" description="Helical" evidence="4">
    <location>
        <begin position="146"/>
        <end position="170"/>
    </location>
</feature>
<dbReference type="PANTHER" id="PTHR10720:SF0">
    <property type="entry name" value="HEME OXYGENASE"/>
    <property type="match status" value="1"/>
</dbReference>
<keyword evidence="4" id="KW-0472">Membrane</keyword>
<dbReference type="InterPro" id="IPR016084">
    <property type="entry name" value="Haem_Oase-like_multi-hlx"/>
</dbReference>
<keyword evidence="6" id="KW-1185">Reference proteome</keyword>
<protein>
    <recommendedName>
        <fullName evidence="7">Heme oxygenase</fullName>
    </recommendedName>
</protein>
<dbReference type="KEGG" id="vcn:VOLCADRAFT_117870"/>